<evidence type="ECO:0000256" key="9">
    <source>
        <dbReference type="SAM" id="Phobius"/>
    </source>
</evidence>
<dbReference type="EMBL" id="CAJGYM010000002">
    <property type="protein sequence ID" value="CAD6185285.1"/>
    <property type="molecule type" value="Genomic_DNA"/>
</dbReference>
<protein>
    <recommendedName>
        <fullName evidence="10">G-protein coupled receptors family 1 profile domain-containing protein</fullName>
    </recommendedName>
</protein>
<evidence type="ECO:0000256" key="2">
    <source>
        <dbReference type="ARBA" id="ARBA00022475"/>
    </source>
</evidence>
<dbReference type="InterPro" id="IPR017452">
    <property type="entry name" value="GPCR_Rhodpsn_7TM"/>
</dbReference>
<dbReference type="GO" id="GO:0008528">
    <property type="term" value="F:G protein-coupled peptide receptor activity"/>
    <property type="evidence" value="ECO:0007669"/>
    <property type="project" value="TreeGrafter"/>
</dbReference>
<keyword evidence="12" id="KW-1185">Reference proteome</keyword>
<dbReference type="OrthoDB" id="6435638at2759"/>
<dbReference type="PANTHER" id="PTHR24230:SF154">
    <property type="entry name" value="G-PROTEIN COUPLED RECEPTORS FAMILY 1 PROFILE DOMAIN-CONTAINING PROTEIN"/>
    <property type="match status" value="1"/>
</dbReference>
<evidence type="ECO:0000313" key="12">
    <source>
        <dbReference type="Proteomes" id="UP000835052"/>
    </source>
</evidence>
<comment type="subcellular location">
    <subcellularLocation>
        <location evidence="1">Cell membrane</location>
        <topology evidence="1">Multi-pass membrane protein</topology>
    </subcellularLocation>
</comment>
<gene>
    <name evidence="11" type="ORF">CAUJ_LOCUS1204</name>
</gene>
<reference evidence="11" key="1">
    <citation type="submission" date="2020-10" db="EMBL/GenBank/DDBJ databases">
        <authorList>
            <person name="Kikuchi T."/>
        </authorList>
    </citation>
    <scope>NUCLEOTIDE SEQUENCE</scope>
    <source>
        <strain evidence="11">NKZ352</strain>
    </source>
</reference>
<evidence type="ECO:0000259" key="10">
    <source>
        <dbReference type="PROSITE" id="PS50262"/>
    </source>
</evidence>
<keyword evidence="3 9" id="KW-0812">Transmembrane</keyword>
<keyword evidence="4 9" id="KW-1133">Transmembrane helix</keyword>
<dbReference type="SUPFAM" id="SSF81321">
    <property type="entry name" value="Family A G protein-coupled receptor-like"/>
    <property type="match status" value="1"/>
</dbReference>
<keyword evidence="7" id="KW-0675">Receptor</keyword>
<accession>A0A8S1GNV1</accession>
<feature type="transmembrane region" description="Helical" evidence="9">
    <location>
        <begin position="77"/>
        <end position="98"/>
    </location>
</feature>
<dbReference type="PANTHER" id="PTHR24230">
    <property type="entry name" value="G-PROTEIN COUPLED RECEPTOR"/>
    <property type="match status" value="1"/>
</dbReference>
<evidence type="ECO:0000256" key="1">
    <source>
        <dbReference type="ARBA" id="ARBA00004651"/>
    </source>
</evidence>
<dbReference type="PRINTS" id="PR00237">
    <property type="entry name" value="GPCRRHODOPSN"/>
</dbReference>
<sequence>MGYLGLVILLGVPSNIIILRKLLQEQRLSHKDTVKSGFVMLKIHLNITDLLILTLALGKLMWLITYEWVGGDFLCRMFQLLSMFAMYSSSNIVVCIAVDRLRNVMYADKVRGKPKMMNPVTVLAALSWIFSFACSLPQLLAWQTFEVPMYGGWTQCTDIWQISRFGGNLTIDPHSKILTRFVENSYNILHLVLVFWGPLLVLVVCHVLIATKLMQYSLRPPGLLRMVASVMTINCLGFQTGDGNCGAEYSEPRF</sequence>
<name>A0A8S1GNV1_9PELO</name>
<dbReference type="AlphaFoldDB" id="A0A8S1GNV1"/>
<dbReference type="GO" id="GO:0005886">
    <property type="term" value="C:plasma membrane"/>
    <property type="evidence" value="ECO:0007669"/>
    <property type="project" value="UniProtKB-SubCell"/>
</dbReference>
<dbReference type="Proteomes" id="UP000835052">
    <property type="component" value="Unassembled WGS sequence"/>
</dbReference>
<proteinExistence type="predicted"/>
<feature type="transmembrane region" description="Helical" evidence="9">
    <location>
        <begin position="43"/>
        <end position="65"/>
    </location>
</feature>
<comment type="caution">
    <text evidence="11">The sequence shown here is derived from an EMBL/GenBank/DDBJ whole genome shotgun (WGS) entry which is preliminary data.</text>
</comment>
<dbReference type="GO" id="GO:0007218">
    <property type="term" value="P:neuropeptide signaling pathway"/>
    <property type="evidence" value="ECO:0007669"/>
    <property type="project" value="TreeGrafter"/>
</dbReference>
<evidence type="ECO:0000256" key="8">
    <source>
        <dbReference type="ARBA" id="ARBA00023224"/>
    </source>
</evidence>
<organism evidence="11 12">
    <name type="scientific">Caenorhabditis auriculariae</name>
    <dbReference type="NCBI Taxonomy" id="2777116"/>
    <lineage>
        <taxon>Eukaryota</taxon>
        <taxon>Metazoa</taxon>
        <taxon>Ecdysozoa</taxon>
        <taxon>Nematoda</taxon>
        <taxon>Chromadorea</taxon>
        <taxon>Rhabditida</taxon>
        <taxon>Rhabditina</taxon>
        <taxon>Rhabditomorpha</taxon>
        <taxon>Rhabditoidea</taxon>
        <taxon>Rhabditidae</taxon>
        <taxon>Peloderinae</taxon>
        <taxon>Caenorhabditis</taxon>
    </lineage>
</organism>
<feature type="domain" description="G-protein coupled receptors family 1 profile" evidence="10">
    <location>
        <begin position="14"/>
        <end position="254"/>
    </location>
</feature>
<evidence type="ECO:0000256" key="3">
    <source>
        <dbReference type="ARBA" id="ARBA00022692"/>
    </source>
</evidence>
<evidence type="ECO:0000256" key="6">
    <source>
        <dbReference type="ARBA" id="ARBA00023136"/>
    </source>
</evidence>
<dbReference type="PROSITE" id="PS50262">
    <property type="entry name" value="G_PROTEIN_RECEP_F1_2"/>
    <property type="match status" value="1"/>
</dbReference>
<evidence type="ECO:0000313" key="11">
    <source>
        <dbReference type="EMBL" id="CAD6185285.1"/>
    </source>
</evidence>
<keyword evidence="2" id="KW-1003">Cell membrane</keyword>
<feature type="transmembrane region" description="Helical" evidence="9">
    <location>
        <begin position="119"/>
        <end position="140"/>
    </location>
</feature>
<evidence type="ECO:0000256" key="4">
    <source>
        <dbReference type="ARBA" id="ARBA00022989"/>
    </source>
</evidence>
<evidence type="ECO:0000256" key="7">
    <source>
        <dbReference type="ARBA" id="ARBA00023170"/>
    </source>
</evidence>
<feature type="transmembrane region" description="Helical" evidence="9">
    <location>
        <begin position="188"/>
        <end position="209"/>
    </location>
</feature>
<feature type="transmembrane region" description="Helical" evidence="9">
    <location>
        <begin position="6"/>
        <end position="23"/>
    </location>
</feature>
<keyword evidence="8" id="KW-0807">Transducer</keyword>
<keyword evidence="6 9" id="KW-0472">Membrane</keyword>
<dbReference type="InterPro" id="IPR000276">
    <property type="entry name" value="GPCR_Rhodpsn"/>
</dbReference>
<dbReference type="Pfam" id="PF00001">
    <property type="entry name" value="7tm_1"/>
    <property type="match status" value="1"/>
</dbReference>
<evidence type="ECO:0000256" key="5">
    <source>
        <dbReference type="ARBA" id="ARBA00023040"/>
    </source>
</evidence>
<dbReference type="Gene3D" id="1.20.1070.10">
    <property type="entry name" value="Rhodopsin 7-helix transmembrane proteins"/>
    <property type="match status" value="1"/>
</dbReference>
<keyword evidence="5" id="KW-0297">G-protein coupled receptor</keyword>